<comment type="caution">
    <text evidence="1">The sequence shown here is derived from an EMBL/GenBank/DDBJ whole genome shotgun (WGS) entry which is preliminary data.</text>
</comment>
<feature type="non-terminal residue" evidence="1">
    <location>
        <position position="1"/>
    </location>
</feature>
<gene>
    <name evidence="1" type="ORF">PECAL_4P09670</name>
</gene>
<name>A0A8J2WZF0_9STRA</name>
<sequence length="165" mass="16847">GRRLAALLGLVLREGRGAAVARLAPPLLVELPRLGLVAALVGVEVGVDRRDERVEGRVALQAAARGHLDAAARALVLGDAQALLDALAAEAVEALHHDLRLPQNPQAHGAREVRRERLAAPHDRGGGVGAGAPHGPRVALLADALGERAGHAVSGSGLGSRSVRG</sequence>
<reference evidence="1" key="1">
    <citation type="submission" date="2021-11" db="EMBL/GenBank/DDBJ databases">
        <authorList>
            <consortium name="Genoscope - CEA"/>
            <person name="William W."/>
        </authorList>
    </citation>
    <scope>NUCLEOTIDE SEQUENCE</scope>
</reference>
<dbReference type="EMBL" id="CAKKNE010000004">
    <property type="protein sequence ID" value="CAH0373734.1"/>
    <property type="molecule type" value="Genomic_DNA"/>
</dbReference>
<protein>
    <submittedName>
        <fullName evidence="1">Uncharacterized protein</fullName>
    </submittedName>
</protein>
<dbReference type="Proteomes" id="UP000789595">
    <property type="component" value="Unassembled WGS sequence"/>
</dbReference>
<dbReference type="AlphaFoldDB" id="A0A8J2WZF0"/>
<evidence type="ECO:0000313" key="1">
    <source>
        <dbReference type="EMBL" id="CAH0373734.1"/>
    </source>
</evidence>
<organism evidence="1 2">
    <name type="scientific">Pelagomonas calceolata</name>
    <dbReference type="NCBI Taxonomy" id="35677"/>
    <lineage>
        <taxon>Eukaryota</taxon>
        <taxon>Sar</taxon>
        <taxon>Stramenopiles</taxon>
        <taxon>Ochrophyta</taxon>
        <taxon>Pelagophyceae</taxon>
        <taxon>Pelagomonadales</taxon>
        <taxon>Pelagomonadaceae</taxon>
        <taxon>Pelagomonas</taxon>
    </lineage>
</organism>
<keyword evidence="2" id="KW-1185">Reference proteome</keyword>
<proteinExistence type="predicted"/>
<evidence type="ECO:0000313" key="2">
    <source>
        <dbReference type="Proteomes" id="UP000789595"/>
    </source>
</evidence>
<accession>A0A8J2WZF0</accession>